<dbReference type="AlphaFoldDB" id="A0A839HSX4"/>
<sequence length="655" mass="65075">ARSLSVSAGTVDLNGTVGSGTALSSLALTASSILLDGGSVTTTGHQTYSGAVTLGADTTLSAGAGTVSLGSTVDGARSLSVSAGTVDLNGAVGSGTALSSLALTASSILLDGGSVTTTGHQTYTGAVTLGVDTTLSAGAGTVSLGSTVDGARSLSVSAGTVDLNGAVGSGTALSSLALTASSILLDGGSVSTTGHQTYTGAVTLGVDTALTAPGGGILFAAPVDGTHRLDAEAASITVAHSIGLGAVPVRLRLVAGSLDFTSSSIRAQEVELATTSSDLHLANLQLTGGGQSSIDSRGMLSIDGLLDLQGGSLVLTARAAPTSSTALLSGSTPLTFGSRPLFENEAVMVQGSSGRLLTAAGSHLALRTPALGSIRLDRNDAAGRPVNSLGGTVSAVSGVAGESSTLRFGNPPSGVAPLELGVVRISADQLAVAGRFDPLTPSGAIRAGIEADVVHLRADRITTNTGDDTALPPVPDGQIRARLPFLSAQTPLTQQPSLNFELLLPAGGLPIGNPYGGPAAEDWIQTIVGDAVGGLVGVQPRIVGDASAFRFVFIGGPVMPVPFYDPTASNVRVFYNGETALTPQEQGALSSVIAVIERARRDRFEEAVRTENAASRLRQGVIAEVGPGRPATEGTEGLRPPPICELASTGLRCAP</sequence>
<dbReference type="EMBL" id="JACIVI010000005">
    <property type="protein sequence ID" value="MBB1162758.1"/>
    <property type="molecule type" value="Genomic_DNA"/>
</dbReference>
<evidence type="ECO:0008006" key="3">
    <source>
        <dbReference type="Google" id="ProtNLM"/>
    </source>
</evidence>
<reference evidence="1 2" key="1">
    <citation type="submission" date="2020-08" db="EMBL/GenBank/DDBJ databases">
        <title>Aquariorum lacteus gen. nov., sp. nov., a new member of the family Comamonadaceae, isolated from freshwater aquarium.</title>
        <authorList>
            <person name="Chun S.-J."/>
        </authorList>
    </citation>
    <scope>NUCLEOTIDE SEQUENCE [LARGE SCALE GENOMIC DNA]</scope>
    <source>
        <strain evidence="1 2">SJAQ100</strain>
    </source>
</reference>
<gene>
    <name evidence="1" type="ORF">H4F90_12285</name>
</gene>
<dbReference type="Proteomes" id="UP000586093">
    <property type="component" value="Unassembled WGS sequence"/>
</dbReference>
<organism evidence="1 2">
    <name type="scientific">Aquariibacter albus</name>
    <dbReference type="NCBI Taxonomy" id="2759899"/>
    <lineage>
        <taxon>Bacteria</taxon>
        <taxon>Pseudomonadati</taxon>
        <taxon>Pseudomonadota</taxon>
        <taxon>Betaproteobacteria</taxon>
        <taxon>Burkholderiales</taxon>
        <taxon>Sphaerotilaceae</taxon>
        <taxon>Aquariibacter</taxon>
    </lineage>
</organism>
<proteinExistence type="predicted"/>
<keyword evidence="2" id="KW-1185">Reference proteome</keyword>
<comment type="caution">
    <text evidence="1">The sequence shown here is derived from an EMBL/GenBank/DDBJ whole genome shotgun (WGS) entry which is preliminary data.</text>
</comment>
<evidence type="ECO:0000313" key="1">
    <source>
        <dbReference type="EMBL" id="MBB1162758.1"/>
    </source>
</evidence>
<name>A0A839HSX4_9BURK</name>
<protein>
    <recommendedName>
        <fullName evidence="3">S-layer family protein</fullName>
    </recommendedName>
</protein>
<accession>A0A839HSX4</accession>
<dbReference type="RefSeq" id="WP_220486160.1">
    <property type="nucleotide sequence ID" value="NZ_JACIVI010000005.1"/>
</dbReference>
<evidence type="ECO:0000313" key="2">
    <source>
        <dbReference type="Proteomes" id="UP000586093"/>
    </source>
</evidence>
<feature type="non-terminal residue" evidence="1">
    <location>
        <position position="1"/>
    </location>
</feature>